<evidence type="ECO:0000313" key="2">
    <source>
        <dbReference type="Proteomes" id="UP000183507"/>
    </source>
</evidence>
<accession>A0A1G6VBE8</accession>
<organism evidence="1 2">
    <name type="scientific">Bacillus wiedmannii</name>
    <dbReference type="NCBI Taxonomy" id="1890302"/>
    <lineage>
        <taxon>Bacteria</taxon>
        <taxon>Bacillati</taxon>
        <taxon>Bacillota</taxon>
        <taxon>Bacilli</taxon>
        <taxon>Bacillales</taxon>
        <taxon>Bacillaceae</taxon>
        <taxon>Bacillus</taxon>
        <taxon>Bacillus cereus group</taxon>
    </lineage>
</organism>
<dbReference type="Proteomes" id="UP000183507">
    <property type="component" value="Unassembled WGS sequence"/>
</dbReference>
<sequence length="44" mass="5403">MRELNDQFEREFKEYIKDTAWVHDYGSKHFANLVEISVLQKKMK</sequence>
<dbReference type="EMBL" id="FMZR01000006">
    <property type="protein sequence ID" value="SDD50821.1"/>
    <property type="molecule type" value="Genomic_DNA"/>
</dbReference>
<evidence type="ECO:0000313" key="1">
    <source>
        <dbReference type="EMBL" id="SDD50821.1"/>
    </source>
</evidence>
<gene>
    <name evidence="1" type="ORF">SAMN04487767_106271</name>
</gene>
<reference evidence="2" key="1">
    <citation type="submission" date="2016-10" db="EMBL/GenBank/DDBJ databases">
        <authorList>
            <person name="Varghese N."/>
        </authorList>
    </citation>
    <scope>NUCLEOTIDE SEQUENCE [LARGE SCALE GENOMIC DNA]</scope>
    <source>
        <strain evidence="2">KPR-7A</strain>
    </source>
</reference>
<proteinExistence type="predicted"/>
<dbReference type="AlphaFoldDB" id="A0A1G6VBE8"/>
<dbReference type="RefSeq" id="WP_258957417.1">
    <property type="nucleotide sequence ID" value="NZ_FMZR01000006.1"/>
</dbReference>
<name>A0A1G6VBE8_9BACI</name>
<protein>
    <submittedName>
        <fullName evidence="1">Uncharacterized protein</fullName>
    </submittedName>
</protein>